<comment type="similarity">
    <text evidence="2">Belongs to the proline racemase family.</text>
</comment>
<dbReference type="InterPro" id="IPR008794">
    <property type="entry name" value="Pro_racemase_fam"/>
</dbReference>
<reference evidence="7" key="1">
    <citation type="journal article" date="2020" name="Stud. Mycol.">
        <title>101 Dothideomycetes genomes: a test case for predicting lifestyles and emergence of pathogens.</title>
        <authorList>
            <person name="Haridas S."/>
            <person name="Albert R."/>
            <person name="Binder M."/>
            <person name="Bloem J."/>
            <person name="Labutti K."/>
            <person name="Salamov A."/>
            <person name="Andreopoulos B."/>
            <person name="Baker S."/>
            <person name="Barry K."/>
            <person name="Bills G."/>
            <person name="Bluhm B."/>
            <person name="Cannon C."/>
            <person name="Castanera R."/>
            <person name="Culley D."/>
            <person name="Daum C."/>
            <person name="Ezra D."/>
            <person name="Gonzalez J."/>
            <person name="Henrissat B."/>
            <person name="Kuo A."/>
            <person name="Liang C."/>
            <person name="Lipzen A."/>
            <person name="Lutzoni F."/>
            <person name="Magnuson J."/>
            <person name="Mondo S."/>
            <person name="Nolan M."/>
            <person name="Ohm R."/>
            <person name="Pangilinan J."/>
            <person name="Park H.-J."/>
            <person name="Ramirez L."/>
            <person name="Alfaro M."/>
            <person name="Sun H."/>
            <person name="Tritt A."/>
            <person name="Yoshinaga Y."/>
            <person name="Zwiers L.-H."/>
            <person name="Turgeon B."/>
            <person name="Goodwin S."/>
            <person name="Spatafora J."/>
            <person name="Crous P."/>
            <person name="Grigoriev I."/>
        </authorList>
    </citation>
    <scope>NUCLEOTIDE SEQUENCE</scope>
    <source>
        <strain evidence="7">CBS 125425</strain>
    </source>
</reference>
<dbReference type="Gene3D" id="3.40.50.1820">
    <property type="entry name" value="alpha/beta hydrolase"/>
    <property type="match status" value="1"/>
</dbReference>
<feature type="domain" description="Peptidase S33 tripeptidyl aminopeptidase-like C-terminal" evidence="6">
    <location>
        <begin position="392"/>
        <end position="489"/>
    </location>
</feature>
<dbReference type="PANTHER" id="PTHR33442">
    <property type="entry name" value="TRANS-3-HYDROXY-L-PROLINE DEHYDRATASE"/>
    <property type="match status" value="1"/>
</dbReference>
<evidence type="ECO:0000256" key="4">
    <source>
        <dbReference type="SAM" id="SignalP"/>
    </source>
</evidence>
<dbReference type="GO" id="GO:0050346">
    <property type="term" value="F:trans-L-3-hydroxyproline dehydratase activity"/>
    <property type="evidence" value="ECO:0007669"/>
    <property type="project" value="UniProtKB-EC"/>
</dbReference>
<keyword evidence="4" id="KW-0732">Signal</keyword>
<sequence>MVSYVLGIALLAVPAISIPTTTHIPLIPRNGISWTSCGNGAASNLQCANLSVPIDWDAPDGDKFNLGMVKLPRPSNSTAKRIGTLFYNPGGPGASAGNDVVWMGGGTIKVSSDILNSFDIIGVDPRGVTRSFPNECDPAIWNERVSLFPKTKSDYDRLVDKNRRFAESCIKLTGDIVNHLDTISAAKDHEAVRAALGEKMNWLGMSYGSQLGSQYAQLFPDNVRAMVLDGVLQHSQAESANILTESTAYAVALESFFAWANADESSPLKGQDVEKLWYGILKNATDTPMPAKNCDDTYCRKDVTEEEIRFNVQPQLINPSQDRRISLANSLLSASEGDASDFSSEIASAKYNTRMFPGITIGCQDWSPLASSFEDFQAKMRVGETFAPLNKGASQSWTVQASCVGWLAAPANPPAKLKIKMEAPTLLVNSIRDPSTSYSWAVGMLEEIDNSILLTRNGDGHTSWGLNGATTDAINQFLLTAELPEPGTVLDSRDDVVGVVVVAECGSPPRGFPATSDSFCDHQSSHDMDIIQRLAGNGGEIVCVDMHTAGEPARIVIAGYPALSGALLEQRSQASAHYDHIRKRLMLEPAGHGDMYGAILRPHTELTESGEAHMGVLFVHNQGYSTMCGHATMALGRFLVDTHDPQVFPRRNQVQCDPVSRTAGVSLHAPCGLVRVTVPLTDDLTRSDPTRPVSFICVPSFATGRDIQVNIPPSQRWPELGERATVGVAFCYGGAFTCLVTTEELGFGKSGLASPVDHGAFDRATRALKAVINSEQDLQPCLTHPEHNELNSLYTVMVVDKSVGDVAPGSVGAETGFCFFADQSVDRSPTGSAVAARVAYAHAVGELKLNESFTYHSLLSNATGGRGGFVGTAIEEVPELYTDTMMSRPIRVRIEGYAYYIGLHTFVAEEEDPYKDGGFLFNHL</sequence>
<feature type="domain" description="AB hydrolase-1" evidence="5">
    <location>
        <begin position="85"/>
        <end position="234"/>
    </location>
</feature>
<dbReference type="AlphaFoldDB" id="A0A9P4R108"/>
<dbReference type="EMBL" id="ML996143">
    <property type="protein sequence ID" value="KAF2734828.1"/>
    <property type="molecule type" value="Genomic_DNA"/>
</dbReference>
<feature type="signal peptide" evidence="4">
    <location>
        <begin position="1"/>
        <end position="17"/>
    </location>
</feature>
<dbReference type="PANTHER" id="PTHR33442:SF1">
    <property type="entry name" value="TRANS-3-HYDROXY-L-PROLINE DEHYDRATASE"/>
    <property type="match status" value="1"/>
</dbReference>
<protein>
    <recommendedName>
        <fullName evidence="3">trans-L-3-hydroxyproline dehydratase</fullName>
        <ecNumber evidence="3">4.2.1.77</ecNumber>
    </recommendedName>
</protein>
<evidence type="ECO:0000259" key="6">
    <source>
        <dbReference type="Pfam" id="PF08386"/>
    </source>
</evidence>
<dbReference type="Pfam" id="PF08386">
    <property type="entry name" value="Abhydrolase_4"/>
    <property type="match status" value="1"/>
</dbReference>
<dbReference type="InterPro" id="IPR029058">
    <property type="entry name" value="AB_hydrolase_fold"/>
</dbReference>
<gene>
    <name evidence="7" type="ORF">EJ04DRAFT_552443</name>
</gene>
<feature type="chain" id="PRO_5040411076" description="trans-L-3-hydroxyproline dehydratase" evidence="4">
    <location>
        <begin position="18"/>
        <end position="924"/>
    </location>
</feature>
<evidence type="ECO:0000256" key="1">
    <source>
        <dbReference type="ARBA" id="ARBA00001148"/>
    </source>
</evidence>
<dbReference type="EC" id="4.2.1.77" evidence="3"/>
<dbReference type="OrthoDB" id="425534at2759"/>
<dbReference type="SFLD" id="SFLDS00028">
    <property type="entry name" value="Proline_Racemase"/>
    <property type="match status" value="1"/>
</dbReference>
<evidence type="ECO:0000256" key="3">
    <source>
        <dbReference type="ARBA" id="ARBA00013105"/>
    </source>
</evidence>
<dbReference type="InterPro" id="IPR013595">
    <property type="entry name" value="Pept_S33_TAP-like_C"/>
</dbReference>
<dbReference type="Proteomes" id="UP000799444">
    <property type="component" value="Unassembled WGS sequence"/>
</dbReference>
<accession>A0A9P4R108</accession>
<dbReference type="InterPro" id="IPR000073">
    <property type="entry name" value="AB_hydrolase_1"/>
</dbReference>
<name>A0A9P4R108_9PLEO</name>
<keyword evidence="8" id="KW-1185">Reference proteome</keyword>
<evidence type="ECO:0000259" key="5">
    <source>
        <dbReference type="Pfam" id="PF00561"/>
    </source>
</evidence>
<evidence type="ECO:0000313" key="8">
    <source>
        <dbReference type="Proteomes" id="UP000799444"/>
    </source>
</evidence>
<organism evidence="7 8">
    <name type="scientific">Polyplosphaeria fusca</name>
    <dbReference type="NCBI Taxonomy" id="682080"/>
    <lineage>
        <taxon>Eukaryota</taxon>
        <taxon>Fungi</taxon>
        <taxon>Dikarya</taxon>
        <taxon>Ascomycota</taxon>
        <taxon>Pezizomycotina</taxon>
        <taxon>Dothideomycetes</taxon>
        <taxon>Pleosporomycetidae</taxon>
        <taxon>Pleosporales</taxon>
        <taxon>Tetraplosphaeriaceae</taxon>
        <taxon>Polyplosphaeria</taxon>
    </lineage>
</organism>
<dbReference type="Gene3D" id="3.10.310.10">
    <property type="entry name" value="Diaminopimelate Epimerase, Chain A, domain 1"/>
    <property type="match status" value="2"/>
</dbReference>
<comment type="caution">
    <text evidence="7">The sequence shown here is derived from an EMBL/GenBank/DDBJ whole genome shotgun (WGS) entry which is preliminary data.</text>
</comment>
<comment type="catalytic activity">
    <reaction evidence="1">
        <text>trans-3-hydroxy-L-proline = 1-pyrroline-2-carboxylate + H2O</text>
        <dbReference type="Rhea" id="RHEA:10320"/>
        <dbReference type="ChEBI" id="CHEBI:15377"/>
        <dbReference type="ChEBI" id="CHEBI:39785"/>
        <dbReference type="ChEBI" id="CHEBI:57938"/>
        <dbReference type="EC" id="4.2.1.77"/>
    </reaction>
</comment>
<dbReference type="Pfam" id="PF00561">
    <property type="entry name" value="Abhydrolase_1"/>
    <property type="match status" value="1"/>
</dbReference>
<proteinExistence type="inferred from homology"/>
<dbReference type="SUPFAM" id="SSF53474">
    <property type="entry name" value="alpha/beta-Hydrolases"/>
    <property type="match status" value="1"/>
</dbReference>
<dbReference type="Pfam" id="PF05544">
    <property type="entry name" value="Pro_racemase"/>
    <property type="match status" value="1"/>
</dbReference>
<evidence type="ECO:0000256" key="2">
    <source>
        <dbReference type="ARBA" id="ARBA00007529"/>
    </source>
</evidence>
<evidence type="ECO:0000313" key="7">
    <source>
        <dbReference type="EMBL" id="KAF2734828.1"/>
    </source>
</evidence>
<dbReference type="SUPFAM" id="SSF54506">
    <property type="entry name" value="Diaminopimelate epimerase-like"/>
    <property type="match status" value="1"/>
</dbReference>